<feature type="transmembrane region" description="Helical" evidence="14">
    <location>
        <begin position="12"/>
        <end position="35"/>
    </location>
</feature>
<dbReference type="InterPro" id="IPR004358">
    <property type="entry name" value="Sig_transdc_His_kin-like_C"/>
</dbReference>
<comment type="caution">
    <text evidence="17">The sequence shown here is derived from an EMBL/GenBank/DDBJ whole genome shotgun (WGS) entry which is preliminary data.</text>
</comment>
<evidence type="ECO:0000256" key="12">
    <source>
        <dbReference type="ARBA" id="ARBA00023012"/>
    </source>
</evidence>
<dbReference type="SMART" id="SM00388">
    <property type="entry name" value="HisKA"/>
    <property type="match status" value="1"/>
</dbReference>
<dbReference type="PANTHER" id="PTHR45528:SF1">
    <property type="entry name" value="SENSOR HISTIDINE KINASE CPXA"/>
    <property type="match status" value="1"/>
</dbReference>
<dbReference type="InterPro" id="IPR036890">
    <property type="entry name" value="HATPase_C_sf"/>
</dbReference>
<dbReference type="CDD" id="cd00082">
    <property type="entry name" value="HisKA"/>
    <property type="match status" value="1"/>
</dbReference>
<reference evidence="17 18" key="1">
    <citation type="submission" date="2015-01" db="EMBL/GenBank/DDBJ databases">
        <title>Draft genome of the acidophilic iron oxidizer Acidithrix ferrooxidans strain Py-F3.</title>
        <authorList>
            <person name="Poehlein A."/>
            <person name="Eisen S."/>
            <person name="Schloemann M."/>
            <person name="Johnson B.D."/>
            <person name="Daniel R."/>
            <person name="Muehling M."/>
        </authorList>
    </citation>
    <scope>NUCLEOTIDE SEQUENCE [LARGE SCALE GENOMIC DNA]</scope>
    <source>
        <strain evidence="17 18">Py-F3</strain>
    </source>
</reference>
<comment type="catalytic activity">
    <reaction evidence="1">
        <text>ATP + protein L-histidine = ADP + protein N-phospho-L-histidine.</text>
        <dbReference type="EC" id="2.7.13.3"/>
    </reaction>
</comment>
<evidence type="ECO:0000256" key="6">
    <source>
        <dbReference type="ARBA" id="ARBA00022679"/>
    </source>
</evidence>
<evidence type="ECO:0000256" key="2">
    <source>
        <dbReference type="ARBA" id="ARBA00004651"/>
    </source>
</evidence>
<dbReference type="Pfam" id="PF02518">
    <property type="entry name" value="HATPase_c"/>
    <property type="match status" value="1"/>
</dbReference>
<dbReference type="SMART" id="SM00387">
    <property type="entry name" value="HATPase_c"/>
    <property type="match status" value="1"/>
</dbReference>
<dbReference type="InterPro" id="IPR050398">
    <property type="entry name" value="HssS/ArlS-like"/>
</dbReference>
<dbReference type="EC" id="2.7.13.3" evidence="3"/>
<dbReference type="FunFam" id="3.30.565.10:FF:000006">
    <property type="entry name" value="Sensor histidine kinase WalK"/>
    <property type="match status" value="1"/>
</dbReference>
<keyword evidence="10" id="KW-0067">ATP-binding</keyword>
<dbReference type="Proteomes" id="UP000032360">
    <property type="component" value="Unassembled WGS sequence"/>
</dbReference>
<dbReference type="PROSITE" id="PS50885">
    <property type="entry name" value="HAMP"/>
    <property type="match status" value="1"/>
</dbReference>
<dbReference type="InterPro" id="IPR003661">
    <property type="entry name" value="HisK_dim/P_dom"/>
</dbReference>
<dbReference type="InterPro" id="IPR003660">
    <property type="entry name" value="HAMP_dom"/>
</dbReference>
<gene>
    <name evidence="17" type="primary">arlS1</name>
    <name evidence="17" type="ORF">AXFE_21200</name>
</gene>
<keyword evidence="6 17" id="KW-0808">Transferase</keyword>
<evidence type="ECO:0000313" key="18">
    <source>
        <dbReference type="Proteomes" id="UP000032360"/>
    </source>
</evidence>
<accession>A0A0D8HGS5</accession>
<dbReference type="AlphaFoldDB" id="A0A0D8HGS5"/>
<dbReference type="Gene3D" id="1.10.287.130">
    <property type="match status" value="1"/>
</dbReference>
<dbReference type="InterPro" id="IPR005467">
    <property type="entry name" value="His_kinase_dom"/>
</dbReference>
<evidence type="ECO:0000256" key="9">
    <source>
        <dbReference type="ARBA" id="ARBA00022777"/>
    </source>
</evidence>
<keyword evidence="5" id="KW-0597">Phosphoprotein</keyword>
<evidence type="ECO:0000256" key="11">
    <source>
        <dbReference type="ARBA" id="ARBA00022989"/>
    </source>
</evidence>
<keyword evidence="11 14" id="KW-1133">Transmembrane helix</keyword>
<keyword evidence="12" id="KW-0902">Two-component regulatory system</keyword>
<dbReference type="CDD" id="cd06225">
    <property type="entry name" value="HAMP"/>
    <property type="match status" value="1"/>
</dbReference>
<dbReference type="GO" id="GO:0000155">
    <property type="term" value="F:phosphorelay sensor kinase activity"/>
    <property type="evidence" value="ECO:0007669"/>
    <property type="project" value="InterPro"/>
</dbReference>
<dbReference type="Gene3D" id="3.30.565.10">
    <property type="entry name" value="Histidine kinase-like ATPase, C-terminal domain"/>
    <property type="match status" value="1"/>
</dbReference>
<name>A0A0D8HGS5_9ACTN</name>
<feature type="domain" description="HAMP" evidence="16">
    <location>
        <begin position="153"/>
        <end position="205"/>
    </location>
</feature>
<dbReference type="EMBL" id="JXYS01000067">
    <property type="protein sequence ID" value="KJF17049.1"/>
    <property type="molecule type" value="Genomic_DNA"/>
</dbReference>
<protein>
    <recommendedName>
        <fullName evidence="3">histidine kinase</fullName>
        <ecNumber evidence="3">2.7.13.3</ecNumber>
    </recommendedName>
</protein>
<dbReference type="SUPFAM" id="SSF55874">
    <property type="entry name" value="ATPase domain of HSP90 chaperone/DNA topoisomerase II/histidine kinase"/>
    <property type="match status" value="1"/>
</dbReference>
<evidence type="ECO:0000256" key="13">
    <source>
        <dbReference type="ARBA" id="ARBA00023136"/>
    </source>
</evidence>
<keyword evidence="18" id="KW-1185">Reference proteome</keyword>
<keyword evidence="4" id="KW-1003">Cell membrane</keyword>
<dbReference type="RefSeq" id="WP_052605752.1">
    <property type="nucleotide sequence ID" value="NZ_JXYS01000067.1"/>
</dbReference>
<dbReference type="SMART" id="SM00304">
    <property type="entry name" value="HAMP"/>
    <property type="match status" value="1"/>
</dbReference>
<keyword evidence="13 14" id="KW-0472">Membrane</keyword>
<evidence type="ECO:0000256" key="4">
    <source>
        <dbReference type="ARBA" id="ARBA00022475"/>
    </source>
</evidence>
<dbReference type="SUPFAM" id="SSF158472">
    <property type="entry name" value="HAMP domain-like"/>
    <property type="match status" value="1"/>
</dbReference>
<dbReference type="InterPro" id="IPR036097">
    <property type="entry name" value="HisK_dim/P_sf"/>
</dbReference>
<evidence type="ECO:0000256" key="14">
    <source>
        <dbReference type="SAM" id="Phobius"/>
    </source>
</evidence>
<evidence type="ECO:0000256" key="10">
    <source>
        <dbReference type="ARBA" id="ARBA00022840"/>
    </source>
</evidence>
<evidence type="ECO:0000256" key="5">
    <source>
        <dbReference type="ARBA" id="ARBA00022553"/>
    </source>
</evidence>
<keyword evidence="8" id="KW-0547">Nucleotide-binding</keyword>
<feature type="domain" description="Histidine kinase" evidence="15">
    <location>
        <begin position="213"/>
        <end position="429"/>
    </location>
</feature>
<evidence type="ECO:0000259" key="15">
    <source>
        <dbReference type="PROSITE" id="PS50109"/>
    </source>
</evidence>
<comment type="subcellular location">
    <subcellularLocation>
        <location evidence="2">Cell membrane</location>
        <topology evidence="2">Multi-pass membrane protein</topology>
    </subcellularLocation>
</comment>
<dbReference type="GO" id="GO:0005524">
    <property type="term" value="F:ATP binding"/>
    <property type="evidence" value="ECO:0007669"/>
    <property type="project" value="UniProtKB-KW"/>
</dbReference>
<dbReference type="InterPro" id="IPR003594">
    <property type="entry name" value="HATPase_dom"/>
</dbReference>
<evidence type="ECO:0000256" key="3">
    <source>
        <dbReference type="ARBA" id="ARBA00012438"/>
    </source>
</evidence>
<dbReference type="STRING" id="1280514.AXFE_21200"/>
<feature type="transmembrane region" description="Helical" evidence="14">
    <location>
        <begin position="129"/>
        <end position="151"/>
    </location>
</feature>
<dbReference type="GO" id="GO:0005886">
    <property type="term" value="C:plasma membrane"/>
    <property type="evidence" value="ECO:0007669"/>
    <property type="project" value="UniProtKB-SubCell"/>
</dbReference>
<keyword evidence="9 17" id="KW-0418">Kinase</keyword>
<keyword evidence="7 14" id="KW-0812">Transmembrane</keyword>
<evidence type="ECO:0000256" key="8">
    <source>
        <dbReference type="ARBA" id="ARBA00022741"/>
    </source>
</evidence>
<dbReference type="Pfam" id="PF00672">
    <property type="entry name" value="HAMP"/>
    <property type="match status" value="1"/>
</dbReference>
<dbReference type="PRINTS" id="PR00344">
    <property type="entry name" value="BCTRLSENSOR"/>
</dbReference>
<dbReference type="OrthoDB" id="9786919at2"/>
<evidence type="ECO:0000259" key="16">
    <source>
        <dbReference type="PROSITE" id="PS50885"/>
    </source>
</evidence>
<evidence type="ECO:0000256" key="1">
    <source>
        <dbReference type="ARBA" id="ARBA00000085"/>
    </source>
</evidence>
<sequence>MPKYKVKSIRSRVLAVLFLTGAIGIIGSFILAMQLERSDQRLYLKNAARSISRSVYELATNGLNSHAFNEIYRASPGFDFSIYRDGVRLFATPGSMNYGSRVSFARIGPSLDVTVIAPKSNPTPLSVELTTVSAIVIVGVLIGAFWVTSIIERAIGGSVKETSRVAQRIESGDLSARLQNTLPSEFDALVSAFDQMAKSLERSDQEQRRFLSDLAHEIATPINAVTGLAIAIADKTISEPKEQTEAIEVITDEVKRIHFLLEDLRSLDHLEVTKAATQTHFNSIELSHNLKRRFQNRAKEKEISLEISYHPCEIAQDKRLIEMIIDNFTSNAIRYSTTKKAVVIEGKRASQNEYSISVTDNGIGIKKENIHKIFDRLYRIDNARDRASGGSGLGLSIARQAALNIGGRIDVESRYQVGSKFTLTFPITINEPELDHQSKPEKLSANQKR</sequence>
<dbReference type="SUPFAM" id="SSF47384">
    <property type="entry name" value="Homodimeric domain of signal transducing histidine kinase"/>
    <property type="match status" value="1"/>
</dbReference>
<dbReference type="Pfam" id="PF00512">
    <property type="entry name" value="HisKA"/>
    <property type="match status" value="1"/>
</dbReference>
<evidence type="ECO:0000313" key="17">
    <source>
        <dbReference type="EMBL" id="KJF17049.1"/>
    </source>
</evidence>
<dbReference type="PANTHER" id="PTHR45528">
    <property type="entry name" value="SENSOR HISTIDINE KINASE CPXA"/>
    <property type="match status" value="1"/>
</dbReference>
<dbReference type="Gene3D" id="6.10.340.10">
    <property type="match status" value="1"/>
</dbReference>
<evidence type="ECO:0000256" key="7">
    <source>
        <dbReference type="ARBA" id="ARBA00022692"/>
    </source>
</evidence>
<dbReference type="PROSITE" id="PS50109">
    <property type="entry name" value="HIS_KIN"/>
    <property type="match status" value="1"/>
</dbReference>
<organism evidence="17 18">
    <name type="scientific">Acidithrix ferrooxidans</name>
    <dbReference type="NCBI Taxonomy" id="1280514"/>
    <lineage>
        <taxon>Bacteria</taxon>
        <taxon>Bacillati</taxon>
        <taxon>Actinomycetota</taxon>
        <taxon>Acidimicrobiia</taxon>
        <taxon>Acidimicrobiales</taxon>
        <taxon>Acidimicrobiaceae</taxon>
        <taxon>Acidithrix</taxon>
    </lineage>
</organism>
<proteinExistence type="predicted"/>